<evidence type="ECO:0000313" key="2">
    <source>
        <dbReference type="Proteomes" id="UP000071859"/>
    </source>
</evidence>
<protein>
    <submittedName>
        <fullName evidence="1">Uncharacterized protein</fullName>
    </submittedName>
</protein>
<accession>A0A157ZS77</accession>
<name>A0A157ZS77_9BURK</name>
<sequence>MAFYDGPGYAPAHSDNSNFVKDATLHAGYSATAKTAIYSLLVFTYYSQGGFRAYDQAADDAGNSFPAVMMDHDVQCYSFCARYETTQIRLSREYLESHAQSGISLSMTGQLGGIVSFTVPAYYVQGFLSATRATN</sequence>
<evidence type="ECO:0000313" key="1">
    <source>
        <dbReference type="EMBL" id="SAK48309.1"/>
    </source>
</evidence>
<reference evidence="1" key="1">
    <citation type="submission" date="2016-01" db="EMBL/GenBank/DDBJ databases">
        <authorList>
            <person name="Peeters C."/>
        </authorList>
    </citation>
    <scope>NUCLEOTIDE SEQUENCE</scope>
    <source>
        <strain evidence="1">LMG 29321</strain>
    </source>
</reference>
<gene>
    <name evidence="1" type="ORF">AWB78_00868</name>
</gene>
<proteinExistence type="predicted"/>
<keyword evidence="2" id="KW-1185">Reference proteome</keyword>
<dbReference type="AlphaFoldDB" id="A0A157ZS77"/>
<dbReference type="Proteomes" id="UP000071859">
    <property type="component" value="Unassembled WGS sequence"/>
</dbReference>
<organism evidence="1 2">
    <name type="scientific">Caballeronia calidae</name>
    <dbReference type="NCBI Taxonomy" id="1777139"/>
    <lineage>
        <taxon>Bacteria</taxon>
        <taxon>Pseudomonadati</taxon>
        <taxon>Pseudomonadota</taxon>
        <taxon>Betaproteobacteria</taxon>
        <taxon>Burkholderiales</taxon>
        <taxon>Burkholderiaceae</taxon>
        <taxon>Caballeronia</taxon>
    </lineage>
</organism>
<dbReference type="EMBL" id="FCOX02000003">
    <property type="protein sequence ID" value="SAK48309.1"/>
    <property type="molecule type" value="Genomic_DNA"/>
</dbReference>
<comment type="caution">
    <text evidence="1">The sequence shown here is derived from an EMBL/GenBank/DDBJ whole genome shotgun (WGS) entry which is preliminary data.</text>
</comment>